<evidence type="ECO:0008006" key="4">
    <source>
        <dbReference type="Google" id="ProtNLM"/>
    </source>
</evidence>
<keyword evidence="1" id="KW-1133">Transmembrane helix</keyword>
<reference evidence="2" key="1">
    <citation type="submission" date="2022-10" db="EMBL/GenBank/DDBJ databases">
        <authorList>
            <person name="Hyden B.L."/>
            <person name="Feng K."/>
            <person name="Yates T."/>
            <person name="Jawdy S."/>
            <person name="Smart L.B."/>
            <person name="Muchero W."/>
        </authorList>
    </citation>
    <scope>NUCLEOTIDE SEQUENCE</scope>
    <source>
        <tissue evidence="2">Shoot tip</tissue>
    </source>
</reference>
<evidence type="ECO:0000256" key="1">
    <source>
        <dbReference type="SAM" id="Phobius"/>
    </source>
</evidence>
<feature type="transmembrane region" description="Helical" evidence="1">
    <location>
        <begin position="20"/>
        <end position="40"/>
    </location>
</feature>
<dbReference type="Proteomes" id="UP001141253">
    <property type="component" value="Chromosome 14"/>
</dbReference>
<keyword evidence="1" id="KW-0472">Membrane</keyword>
<keyword evidence="3" id="KW-1185">Reference proteome</keyword>
<evidence type="ECO:0000313" key="2">
    <source>
        <dbReference type="EMBL" id="KAJ6327888.1"/>
    </source>
</evidence>
<gene>
    <name evidence="2" type="ORF">OIU77_009712</name>
</gene>
<accession>A0ABQ9A6R2</accession>
<dbReference type="EMBL" id="JAPFFI010000022">
    <property type="protein sequence ID" value="KAJ6327888.1"/>
    <property type="molecule type" value="Genomic_DNA"/>
</dbReference>
<comment type="caution">
    <text evidence="2">The sequence shown here is derived from an EMBL/GenBank/DDBJ whole genome shotgun (WGS) entry which is preliminary data.</text>
</comment>
<sequence length="48" mass="5835">MGMDVNFYLYTMQPLLLLHTRFSFISTIKNSIFMSLYMLMNVFQSWIF</sequence>
<name>A0ABQ9A6R2_9ROSI</name>
<protein>
    <recommendedName>
        <fullName evidence="4">NADH dehydrogenase subunit 2</fullName>
    </recommendedName>
</protein>
<organism evidence="2 3">
    <name type="scientific">Salix suchowensis</name>
    <dbReference type="NCBI Taxonomy" id="1278906"/>
    <lineage>
        <taxon>Eukaryota</taxon>
        <taxon>Viridiplantae</taxon>
        <taxon>Streptophyta</taxon>
        <taxon>Embryophyta</taxon>
        <taxon>Tracheophyta</taxon>
        <taxon>Spermatophyta</taxon>
        <taxon>Magnoliopsida</taxon>
        <taxon>eudicotyledons</taxon>
        <taxon>Gunneridae</taxon>
        <taxon>Pentapetalae</taxon>
        <taxon>rosids</taxon>
        <taxon>fabids</taxon>
        <taxon>Malpighiales</taxon>
        <taxon>Salicaceae</taxon>
        <taxon>Saliceae</taxon>
        <taxon>Salix</taxon>
    </lineage>
</organism>
<reference evidence="2" key="2">
    <citation type="journal article" date="2023" name="Int. J. Mol. Sci.">
        <title>De Novo Assembly and Annotation of 11 Diverse Shrub Willow (Salix) Genomes Reveals Novel Gene Organization in Sex-Linked Regions.</title>
        <authorList>
            <person name="Hyden B."/>
            <person name="Feng K."/>
            <person name="Yates T.B."/>
            <person name="Jawdy S."/>
            <person name="Cereghino C."/>
            <person name="Smart L.B."/>
            <person name="Muchero W."/>
        </authorList>
    </citation>
    <scope>NUCLEOTIDE SEQUENCE</scope>
    <source>
        <tissue evidence="2">Shoot tip</tissue>
    </source>
</reference>
<keyword evidence="1" id="KW-0812">Transmembrane</keyword>
<proteinExistence type="predicted"/>
<evidence type="ECO:0000313" key="3">
    <source>
        <dbReference type="Proteomes" id="UP001141253"/>
    </source>
</evidence>